<comment type="caution">
    <text evidence="2">The sequence shown here is derived from an EMBL/GenBank/DDBJ whole genome shotgun (WGS) entry which is preliminary data.</text>
</comment>
<evidence type="ECO:0000313" key="2">
    <source>
        <dbReference type="EMBL" id="MEG3439434.1"/>
    </source>
</evidence>
<evidence type="ECO:0000259" key="1">
    <source>
        <dbReference type="SMART" id="SM00966"/>
    </source>
</evidence>
<proteinExistence type="predicted"/>
<keyword evidence="3" id="KW-1185">Reference proteome</keyword>
<dbReference type="PANTHER" id="PTHR40516">
    <property type="entry name" value="ANTITOXIN CHPS-RELATED"/>
    <property type="match status" value="1"/>
</dbReference>
<dbReference type="PANTHER" id="PTHR40516:SF1">
    <property type="entry name" value="ANTITOXIN CHPS-RELATED"/>
    <property type="match status" value="1"/>
</dbReference>
<accession>A0AAW9R0T4</accession>
<dbReference type="Pfam" id="PF04014">
    <property type="entry name" value="MazE_antitoxin"/>
    <property type="match status" value="1"/>
</dbReference>
<sequence length="80" mass="8693">MIATVGKWGNSLAVRIPPDLAKDIQLAEGMEIDLLVIDGNLVIQPRSRKRYTLDELVAGIAPENLHGEIESGTAVGKEVW</sequence>
<dbReference type="InterPro" id="IPR037914">
    <property type="entry name" value="SpoVT-AbrB_sf"/>
</dbReference>
<dbReference type="Proteomes" id="UP001328733">
    <property type="component" value="Unassembled WGS sequence"/>
</dbReference>
<name>A0AAW9R0T4_9CHRO</name>
<protein>
    <submittedName>
        <fullName evidence="2">AbrB/MazE/SpoVT family DNA-binding domain-containing protein</fullName>
    </submittedName>
</protein>
<dbReference type="InterPro" id="IPR007159">
    <property type="entry name" value="SpoVT-AbrB_dom"/>
</dbReference>
<dbReference type="InterPro" id="IPR039052">
    <property type="entry name" value="Antitox_PemI-like"/>
</dbReference>
<dbReference type="SUPFAM" id="SSF89447">
    <property type="entry name" value="AbrB/MazE/MraZ-like"/>
    <property type="match status" value="1"/>
</dbReference>
<keyword evidence="2" id="KW-0238">DNA-binding</keyword>
<dbReference type="GO" id="GO:0003677">
    <property type="term" value="F:DNA binding"/>
    <property type="evidence" value="ECO:0007669"/>
    <property type="project" value="UniProtKB-KW"/>
</dbReference>
<reference evidence="2 3" key="1">
    <citation type="submission" date="2024-01" db="EMBL/GenBank/DDBJ databases">
        <title>Genomic insights into the taxonomy and metabolism of the cyanobacterium Pannus brasiliensis CCIBt3594.</title>
        <authorList>
            <person name="Machado M."/>
            <person name="Botero N.B."/>
            <person name="Andreote A.P.D."/>
            <person name="Feitosa A.M.T."/>
            <person name="Popin R."/>
            <person name="Sivonen K."/>
            <person name="Fiore M.F."/>
        </authorList>
    </citation>
    <scope>NUCLEOTIDE SEQUENCE [LARGE SCALE GENOMIC DNA]</scope>
    <source>
        <strain evidence="2 3">CCIBt3594</strain>
    </source>
</reference>
<dbReference type="SMART" id="SM00966">
    <property type="entry name" value="SpoVT_AbrB"/>
    <property type="match status" value="1"/>
</dbReference>
<dbReference type="GO" id="GO:0097351">
    <property type="term" value="F:toxin sequestering activity"/>
    <property type="evidence" value="ECO:0007669"/>
    <property type="project" value="InterPro"/>
</dbReference>
<dbReference type="Gene3D" id="2.10.260.10">
    <property type="match status" value="1"/>
</dbReference>
<dbReference type="RefSeq" id="WP_332866920.1">
    <property type="nucleotide sequence ID" value="NZ_JBAFSM010000048.1"/>
</dbReference>
<organism evidence="2 3">
    <name type="scientific">Pannus brasiliensis CCIBt3594</name>
    <dbReference type="NCBI Taxonomy" id="1427578"/>
    <lineage>
        <taxon>Bacteria</taxon>
        <taxon>Bacillati</taxon>
        <taxon>Cyanobacteriota</taxon>
        <taxon>Cyanophyceae</taxon>
        <taxon>Oscillatoriophycideae</taxon>
        <taxon>Chroococcales</taxon>
        <taxon>Microcystaceae</taxon>
        <taxon>Pannus</taxon>
    </lineage>
</organism>
<dbReference type="AlphaFoldDB" id="A0AAW9R0T4"/>
<dbReference type="EMBL" id="JBAFSM010000048">
    <property type="protein sequence ID" value="MEG3439434.1"/>
    <property type="molecule type" value="Genomic_DNA"/>
</dbReference>
<evidence type="ECO:0000313" key="3">
    <source>
        <dbReference type="Proteomes" id="UP001328733"/>
    </source>
</evidence>
<gene>
    <name evidence="2" type="ORF">V0288_20070</name>
</gene>
<feature type="domain" description="SpoVT-AbrB" evidence="1">
    <location>
        <begin position="6"/>
        <end position="51"/>
    </location>
</feature>